<dbReference type="InterPro" id="IPR013162">
    <property type="entry name" value="CD80_C2-set"/>
</dbReference>
<dbReference type="GO" id="GO:0005886">
    <property type="term" value="C:plasma membrane"/>
    <property type="evidence" value="ECO:0007669"/>
    <property type="project" value="TreeGrafter"/>
</dbReference>
<proteinExistence type="predicted"/>
<feature type="compositionally biased region" description="Polar residues" evidence="6">
    <location>
        <begin position="1096"/>
        <end position="1105"/>
    </location>
</feature>
<dbReference type="OrthoDB" id="6106100at2759"/>
<evidence type="ECO:0000313" key="9">
    <source>
        <dbReference type="EMBL" id="KAF7488434.1"/>
    </source>
</evidence>
<dbReference type="GO" id="GO:0050839">
    <property type="term" value="F:cell adhesion molecule binding"/>
    <property type="evidence" value="ECO:0007669"/>
    <property type="project" value="TreeGrafter"/>
</dbReference>
<feature type="domain" description="Ig-like" evidence="8">
    <location>
        <begin position="1"/>
        <end position="114"/>
    </location>
</feature>
<reference evidence="10" key="3">
    <citation type="submission" date="2022-06" db="UniProtKB">
        <authorList>
            <consortium name="EnsemblMetazoa"/>
        </authorList>
    </citation>
    <scope>IDENTIFICATION</scope>
</reference>
<accession>A0A834R2L5</accession>
<keyword evidence="3" id="KW-1015">Disulfide bond</keyword>
<organism evidence="9">
    <name type="scientific">Sarcoptes scabiei</name>
    <name type="common">Itch mite</name>
    <name type="synonym">Acarus scabiei</name>
    <dbReference type="NCBI Taxonomy" id="52283"/>
    <lineage>
        <taxon>Eukaryota</taxon>
        <taxon>Metazoa</taxon>
        <taxon>Ecdysozoa</taxon>
        <taxon>Arthropoda</taxon>
        <taxon>Chelicerata</taxon>
        <taxon>Arachnida</taxon>
        <taxon>Acari</taxon>
        <taxon>Acariformes</taxon>
        <taxon>Sarcoptiformes</taxon>
        <taxon>Astigmata</taxon>
        <taxon>Psoroptidia</taxon>
        <taxon>Sarcoptoidea</taxon>
        <taxon>Sarcoptidae</taxon>
        <taxon>Sarcoptinae</taxon>
        <taxon>Sarcoptes</taxon>
    </lineage>
</organism>
<dbReference type="Proteomes" id="UP000070412">
    <property type="component" value="Unassembled WGS sequence"/>
</dbReference>
<reference evidence="11" key="1">
    <citation type="journal article" date="2020" name="PLoS Negl. Trop. Dis.">
        <title>High-quality nuclear genome for Sarcoptes scabiei-A critical resource for a neglected parasite.</title>
        <authorList>
            <person name="Korhonen P.K."/>
            <person name="Gasser R.B."/>
            <person name="Ma G."/>
            <person name="Wang T."/>
            <person name="Stroehlein A.J."/>
            <person name="Young N.D."/>
            <person name="Ang C.S."/>
            <person name="Fernando D.D."/>
            <person name="Lu H.C."/>
            <person name="Taylor S."/>
            <person name="Reynolds S.L."/>
            <person name="Mofiz E."/>
            <person name="Najaraj S.H."/>
            <person name="Gowda H."/>
            <person name="Madugundu A."/>
            <person name="Renuse S."/>
            <person name="Holt D."/>
            <person name="Pandey A."/>
            <person name="Papenfuss A.T."/>
            <person name="Fischer K."/>
        </authorList>
    </citation>
    <scope>NUCLEOTIDE SEQUENCE [LARGE SCALE GENOMIC DNA]</scope>
</reference>
<evidence type="ECO:0000256" key="3">
    <source>
        <dbReference type="ARBA" id="ARBA00023157"/>
    </source>
</evidence>
<protein>
    <submittedName>
        <fullName evidence="9">Hemicentin-1</fullName>
    </submittedName>
</protein>
<dbReference type="PROSITE" id="PS50835">
    <property type="entry name" value="IG_LIKE"/>
    <property type="match status" value="7"/>
</dbReference>
<name>A0A834R2L5_SARSC</name>
<gene>
    <name evidence="9" type="ORF">SSS_7664</name>
</gene>
<keyword evidence="5" id="KW-0393">Immunoglobulin domain</keyword>
<dbReference type="InterPro" id="IPR036179">
    <property type="entry name" value="Ig-like_dom_sf"/>
</dbReference>
<feature type="domain" description="Ig-like" evidence="8">
    <location>
        <begin position="407"/>
        <end position="492"/>
    </location>
</feature>
<sequence length="1386" mass="155933">MSGEKVQLRCVVDGARPAANITWYNRTEIISSDNFLSDETSKSNALYASESVESKASVSDKTHPINITFDSELMTDGTYQTTSVLVFTATRSDHLADFVCEGTSEVLKNRNEVPLLQGITLNVFYPPIVAIEPYGMIAINESSTIQFWCTYDANPMNITRIVWFKNNHPIETSDEPSEANKITQSRDEKGTPILTIREINRQDTADYSCQVENRFKASDSITVARLEVAYPPVVSFEIIDPKNGTIEERLDNISNFSVTFKCSLLMGNPSKLLAVNWYKDQRIFLTTISLKNNHNKFFDGVWLSQSSSMDRRNSYPPSYHRIGSGKHFTLTDDSTIFIGPLDGKALFIDNELDSNDIYYLDDPQTLTIANVTRKMMGNYGCSGYNGAANYSDVSDPKFLSVKYPPGPALLRLSDSHQFIAKGSQALFECIINDPGNPPAHTIIWAYKGIKINRATTKFDFNRSQSDIPIIARYRTPKADISIAGDYKCQAINDVGVGEWGHSRLDVKSPPNFVQSLPSTIGALPGQNITLKCHAECHPRCSISWFHNNITELSDGEISTRQSEIRLQKRLRNGYLLDYWIENRQKNNLQGLTETISIMFIKNSSVLSDFDQITCVSSHLDLEEIEQAIRSTVTFRREFSPHSIRLSMPGIDLLEGEMYPEKVIYCSALGNPPSEFHWTFESAKPFKHRELTRSEIQPTIAIGSQLILDKFTAQKVSASYGKNHPSDESLADDKFYASRVLSGNYTCVATNSHGSSSSTLTINVFFRPDCELRQISENLIFDTFTNNPMINDSATKPLMLSCTGTSNPAPEKFNWYRRNGSRLIEIHPLASSARHSFVAAVTQEYDYLSDDFGISLPREQLEMPFSQEAPRSTLDIGNPFSRSVFLSLPSDDDPNEYACLAANHIGDSFPCFIEKSIQSTHLSSENYDQSQIKEGFFSSIILLSILILGLSLFSIVIYFLYRNQTSLFKRFISNHSNESKLNRCSSEKSRSLFESMSPAQSIDSATISETRSKAATLKAGYRMSGTINQLKTPFVSYTLTRNSNFSHHPNPFSNTFAFNDNTNCLNRFNEKQTFSGSYPSPNSIYAELEYNFADSSAQSNDGQLTGSTSVTTSSVNHSNKTTTNSQPLALAQQQHNFYNKFNENLYDLNCLAIPDSSYLDEKISESMENYEAVNYSNLSIKNDISNRNGNKKRFQINKHDYHIDSPRLNGNSLKIPNLYSNHSESSKCLSSDRMNRIMRSEYAFCGHEDEDEDDGSIISSSYRPERDFYSIQRHPELIDSKISKSIDMNVPTEYCEQLASSADCRANESHENPSDISTSFRSNGMNCSRSPSLYDGTHNVYDHVYSVDTVDDDRETFSHYANRFVASNAKSLMLSTVPTKLNLAKKH</sequence>
<dbReference type="GO" id="GO:0005911">
    <property type="term" value="C:cell-cell junction"/>
    <property type="evidence" value="ECO:0007669"/>
    <property type="project" value="TreeGrafter"/>
</dbReference>
<evidence type="ECO:0000256" key="4">
    <source>
        <dbReference type="ARBA" id="ARBA00023180"/>
    </source>
</evidence>
<dbReference type="InterPro" id="IPR051275">
    <property type="entry name" value="Cell_adhesion_signaling"/>
</dbReference>
<dbReference type="SMART" id="SM00409">
    <property type="entry name" value="IG"/>
    <property type="match status" value="5"/>
</dbReference>
<dbReference type="PANTHER" id="PTHR11640:SF158">
    <property type="entry name" value="V-SET AND IMMUNOGLOBULIN DOMAIN-CONTAINING PROTEIN 10-LIKE 2"/>
    <property type="match status" value="1"/>
</dbReference>
<feature type="domain" description="Ig-like" evidence="8">
    <location>
        <begin position="767"/>
        <end position="917"/>
    </location>
</feature>
<dbReference type="CDD" id="cd00096">
    <property type="entry name" value="Ig"/>
    <property type="match status" value="1"/>
</dbReference>
<evidence type="ECO:0000256" key="6">
    <source>
        <dbReference type="SAM" id="MobiDB-lite"/>
    </source>
</evidence>
<keyword evidence="7" id="KW-1133">Transmembrane helix</keyword>
<evidence type="ECO:0000256" key="5">
    <source>
        <dbReference type="ARBA" id="ARBA00023319"/>
    </source>
</evidence>
<feature type="domain" description="Ig-like" evidence="8">
    <location>
        <begin position="640"/>
        <end position="762"/>
    </location>
</feature>
<dbReference type="InterPro" id="IPR013783">
    <property type="entry name" value="Ig-like_fold"/>
</dbReference>
<comment type="subcellular location">
    <subcellularLocation>
        <location evidence="1">Membrane</location>
        <topology evidence="1">Single-pass type I membrane protein</topology>
    </subcellularLocation>
</comment>
<dbReference type="InterPro" id="IPR003599">
    <property type="entry name" value="Ig_sub"/>
</dbReference>
<dbReference type="Pfam" id="PF08205">
    <property type="entry name" value="C2-set_2"/>
    <property type="match status" value="1"/>
</dbReference>
<feature type="compositionally biased region" description="Low complexity" evidence="6">
    <location>
        <begin position="1106"/>
        <end position="1124"/>
    </location>
</feature>
<dbReference type="GO" id="GO:0098609">
    <property type="term" value="P:cell-cell adhesion"/>
    <property type="evidence" value="ECO:0007669"/>
    <property type="project" value="TreeGrafter"/>
</dbReference>
<feature type="domain" description="Ig-like" evidence="8">
    <location>
        <begin position="510"/>
        <end position="633"/>
    </location>
</feature>
<dbReference type="SMART" id="SM00408">
    <property type="entry name" value="IGc2"/>
    <property type="match status" value="3"/>
</dbReference>
<keyword evidence="7" id="KW-0812">Transmembrane</keyword>
<evidence type="ECO:0000313" key="10">
    <source>
        <dbReference type="EnsemblMetazoa" id="KAF7488434.1"/>
    </source>
</evidence>
<dbReference type="EMBL" id="WVUK01000066">
    <property type="protein sequence ID" value="KAF7488434.1"/>
    <property type="molecule type" value="Genomic_DNA"/>
</dbReference>
<keyword evidence="11" id="KW-1185">Reference proteome</keyword>
<evidence type="ECO:0000256" key="1">
    <source>
        <dbReference type="ARBA" id="ARBA00004479"/>
    </source>
</evidence>
<feature type="region of interest" description="Disordered" evidence="6">
    <location>
        <begin position="1096"/>
        <end position="1124"/>
    </location>
</feature>
<keyword evidence="2 7" id="KW-0472">Membrane</keyword>
<dbReference type="PANTHER" id="PTHR11640">
    <property type="entry name" value="NEPHRIN"/>
    <property type="match status" value="1"/>
</dbReference>
<evidence type="ECO:0000256" key="7">
    <source>
        <dbReference type="SAM" id="Phobius"/>
    </source>
</evidence>
<feature type="transmembrane region" description="Helical" evidence="7">
    <location>
        <begin position="935"/>
        <end position="960"/>
    </location>
</feature>
<dbReference type="InterPro" id="IPR003598">
    <property type="entry name" value="Ig_sub2"/>
</dbReference>
<dbReference type="EnsemblMetazoa" id="SSS_7664s_mrna">
    <property type="protein sequence ID" value="KAF7488434.1"/>
    <property type="gene ID" value="SSS_7664"/>
</dbReference>
<dbReference type="Gene3D" id="2.60.40.10">
    <property type="entry name" value="Immunoglobulins"/>
    <property type="match status" value="6"/>
</dbReference>
<evidence type="ECO:0000313" key="11">
    <source>
        <dbReference type="Proteomes" id="UP000070412"/>
    </source>
</evidence>
<feature type="domain" description="Ig-like" evidence="8">
    <location>
        <begin position="231"/>
        <end position="400"/>
    </location>
</feature>
<feature type="domain" description="Ig-like" evidence="8">
    <location>
        <begin position="126"/>
        <end position="222"/>
    </location>
</feature>
<reference evidence="9" key="2">
    <citation type="submission" date="2020-01" db="EMBL/GenBank/DDBJ databases">
        <authorList>
            <person name="Korhonen P.K.K."/>
            <person name="Guangxu M.G."/>
            <person name="Wang T.W."/>
            <person name="Stroehlein A.J.S."/>
            <person name="Young N.D."/>
            <person name="Ang C.-S.A."/>
            <person name="Fernando D.W.F."/>
            <person name="Lu H.L."/>
            <person name="Taylor S.T."/>
            <person name="Ehtesham M.E.M."/>
            <person name="Najaraj S.H.N."/>
            <person name="Harsha G.H.G."/>
            <person name="Madugundu A.M."/>
            <person name="Renuse S.R."/>
            <person name="Holt D.H."/>
            <person name="Pandey A.P."/>
            <person name="Papenfuss A.P."/>
            <person name="Gasser R.B.G."/>
            <person name="Fischer K.F."/>
        </authorList>
    </citation>
    <scope>NUCLEOTIDE SEQUENCE</scope>
    <source>
        <strain evidence="9">SSS_KF_BRIS2020</strain>
    </source>
</reference>
<evidence type="ECO:0000256" key="2">
    <source>
        <dbReference type="ARBA" id="ARBA00023136"/>
    </source>
</evidence>
<dbReference type="Pfam" id="PF13927">
    <property type="entry name" value="Ig_3"/>
    <property type="match status" value="1"/>
</dbReference>
<evidence type="ECO:0000259" key="8">
    <source>
        <dbReference type="PROSITE" id="PS50835"/>
    </source>
</evidence>
<dbReference type="InterPro" id="IPR007110">
    <property type="entry name" value="Ig-like_dom"/>
</dbReference>
<keyword evidence="4" id="KW-0325">Glycoprotein</keyword>
<dbReference type="SUPFAM" id="SSF48726">
    <property type="entry name" value="Immunoglobulin"/>
    <property type="match status" value="5"/>
</dbReference>